<feature type="transmembrane region" description="Helical" evidence="1">
    <location>
        <begin position="45"/>
        <end position="65"/>
    </location>
</feature>
<sequence>MRKGSGIFDCYLYIILNRPVNYFITFCFILSRYSPPSWDRNNYSGGVKTITVSTTCILILLYIVYSRRRDKKKQREREIQFINTIKAEGIKITIGADKCKIISEKYKETEDYYIECLAKVNFTQKLFKSKAIKMDKKTLEIKLYNKKEIDIYYNPRNKKCFFDLDFLNDTSS</sequence>
<protein>
    <submittedName>
        <fullName evidence="2">Uncharacterized protein</fullName>
    </submittedName>
</protein>
<evidence type="ECO:0000313" key="2">
    <source>
        <dbReference type="EMBL" id="GGB67470.1"/>
    </source>
</evidence>
<proteinExistence type="predicted"/>
<keyword evidence="1" id="KW-0812">Transmembrane</keyword>
<name>A0ABQ1JJE3_9FLAO</name>
<dbReference type="RefSeq" id="WP_188619582.1">
    <property type="nucleotide sequence ID" value="NZ_BMJE01000001.1"/>
</dbReference>
<evidence type="ECO:0000313" key="3">
    <source>
        <dbReference type="Proteomes" id="UP000615760"/>
    </source>
</evidence>
<keyword evidence="3" id="KW-1185">Reference proteome</keyword>
<dbReference type="Proteomes" id="UP000615760">
    <property type="component" value="Unassembled WGS sequence"/>
</dbReference>
<reference evidence="3" key="1">
    <citation type="journal article" date="2019" name="Int. J. Syst. Evol. Microbiol.">
        <title>The Global Catalogue of Microorganisms (GCM) 10K type strain sequencing project: providing services to taxonomists for standard genome sequencing and annotation.</title>
        <authorList>
            <consortium name="The Broad Institute Genomics Platform"/>
            <consortium name="The Broad Institute Genome Sequencing Center for Infectious Disease"/>
            <person name="Wu L."/>
            <person name="Ma J."/>
        </authorList>
    </citation>
    <scope>NUCLEOTIDE SEQUENCE [LARGE SCALE GENOMIC DNA]</scope>
    <source>
        <strain evidence="3">CGMCC 1.15461</strain>
    </source>
</reference>
<feature type="transmembrane region" description="Helical" evidence="1">
    <location>
        <begin position="12"/>
        <end position="33"/>
    </location>
</feature>
<dbReference type="EMBL" id="BMJE01000001">
    <property type="protein sequence ID" value="GGB67470.1"/>
    <property type="molecule type" value="Genomic_DNA"/>
</dbReference>
<evidence type="ECO:0000256" key="1">
    <source>
        <dbReference type="SAM" id="Phobius"/>
    </source>
</evidence>
<accession>A0ABQ1JJE3</accession>
<comment type="caution">
    <text evidence="2">The sequence shown here is derived from an EMBL/GenBank/DDBJ whole genome shotgun (WGS) entry which is preliminary data.</text>
</comment>
<gene>
    <name evidence="2" type="ORF">GCM10007424_04320</name>
</gene>
<organism evidence="2 3">
    <name type="scientific">Flavobacterium suaedae</name>
    <dbReference type="NCBI Taxonomy" id="1767027"/>
    <lineage>
        <taxon>Bacteria</taxon>
        <taxon>Pseudomonadati</taxon>
        <taxon>Bacteroidota</taxon>
        <taxon>Flavobacteriia</taxon>
        <taxon>Flavobacteriales</taxon>
        <taxon>Flavobacteriaceae</taxon>
        <taxon>Flavobacterium</taxon>
    </lineage>
</organism>
<keyword evidence="1" id="KW-0472">Membrane</keyword>
<keyword evidence="1" id="KW-1133">Transmembrane helix</keyword>